<dbReference type="HOGENOM" id="CLU_3182807_0_0_0"/>
<gene>
    <name evidence="2" type="ordered locus">DGo_PD0006</name>
</gene>
<dbReference type="KEGG" id="dgo:DGo_PD0006"/>
<organism evidence="2 3">
    <name type="scientific">Deinococcus gobiensis (strain DSM 21396 / JCM 16679 / CGMCC 1.7299 / I-0)</name>
    <dbReference type="NCBI Taxonomy" id="745776"/>
    <lineage>
        <taxon>Bacteria</taxon>
        <taxon>Thermotogati</taxon>
        <taxon>Deinococcota</taxon>
        <taxon>Deinococci</taxon>
        <taxon>Deinococcales</taxon>
        <taxon>Deinococcaceae</taxon>
        <taxon>Deinococcus</taxon>
    </lineage>
</organism>
<dbReference type="Proteomes" id="UP000007575">
    <property type="component" value="Plasmid P4"/>
</dbReference>
<keyword evidence="3" id="KW-1185">Reference proteome</keyword>
<evidence type="ECO:0000256" key="1">
    <source>
        <dbReference type="SAM" id="MobiDB-lite"/>
    </source>
</evidence>
<protein>
    <submittedName>
        <fullName evidence="2">Uncharacterized protein</fullName>
    </submittedName>
</protein>
<dbReference type="EMBL" id="CP002195">
    <property type="protein sequence ID" value="AFD28080.1"/>
    <property type="molecule type" value="Genomic_DNA"/>
</dbReference>
<geneLocation type="plasmid" evidence="2 3">
    <name>P4</name>
</geneLocation>
<feature type="region of interest" description="Disordered" evidence="1">
    <location>
        <begin position="17"/>
        <end position="46"/>
    </location>
</feature>
<feature type="compositionally biased region" description="Low complexity" evidence="1">
    <location>
        <begin position="18"/>
        <end position="29"/>
    </location>
</feature>
<name>H8H3I3_DEIGI</name>
<dbReference type="AlphaFoldDB" id="H8H3I3"/>
<evidence type="ECO:0000313" key="3">
    <source>
        <dbReference type="Proteomes" id="UP000007575"/>
    </source>
</evidence>
<accession>H8H3I3</accession>
<reference evidence="2 3" key="1">
    <citation type="journal article" date="2012" name="PLoS ONE">
        <title>Genome sequence and transcriptome analysis of the radioresistant bacterium Deinococcus gobiensis: insights into the extreme environmental adaptations.</title>
        <authorList>
            <person name="Yuan M."/>
            <person name="Chen M."/>
            <person name="Zhang W."/>
            <person name="Lu W."/>
            <person name="Wang J."/>
            <person name="Yang M."/>
            <person name="Zhao P."/>
            <person name="Tang R."/>
            <person name="Li X."/>
            <person name="Hao Y."/>
            <person name="Zhou Z."/>
            <person name="Zhan Y."/>
            <person name="Yu H."/>
            <person name="Teng C."/>
            <person name="Yan Y."/>
            <person name="Ping S."/>
            <person name="Wang Y."/>
            <person name="Lin M."/>
        </authorList>
    </citation>
    <scope>NUCLEOTIDE SEQUENCE [LARGE SCALE GENOMIC DNA]</scope>
    <source>
        <strain evidence="3">DSM 21396 / JCM 16679 / CGMCC 1.7299 / I-0</strain>
        <plasmid evidence="2">P4</plasmid>
    </source>
</reference>
<keyword evidence="2" id="KW-0614">Plasmid</keyword>
<sequence length="46" mass="4991">MTWTELNFDNTTFTWTASGNSSSGDVNNVLPDSLPALTHLPRTPSP</sequence>
<evidence type="ECO:0000313" key="2">
    <source>
        <dbReference type="EMBL" id="AFD28080.1"/>
    </source>
</evidence>
<proteinExistence type="predicted"/>